<dbReference type="EMBL" id="MIQE01000006">
    <property type="protein sequence ID" value="OFA12558.1"/>
    <property type="molecule type" value="Genomic_DNA"/>
</dbReference>
<comment type="caution">
    <text evidence="1">The sequence shown here is derived from an EMBL/GenBank/DDBJ whole genome shotgun (WGS) entry which is preliminary data.</text>
</comment>
<organism evidence="1 2">
    <name type="scientific">Lentilactobacillus sunkii</name>
    <dbReference type="NCBI Taxonomy" id="481719"/>
    <lineage>
        <taxon>Bacteria</taxon>
        <taxon>Bacillati</taxon>
        <taxon>Bacillota</taxon>
        <taxon>Bacilli</taxon>
        <taxon>Lactobacillales</taxon>
        <taxon>Lactobacillaceae</taxon>
        <taxon>Lentilactobacillus</taxon>
    </lineage>
</organism>
<name>A0A1E7XHQ7_9LACO</name>
<evidence type="ECO:0000313" key="1">
    <source>
        <dbReference type="EMBL" id="OFA12558.1"/>
    </source>
</evidence>
<proteinExistence type="predicted"/>
<accession>A0A1E7XHQ7</accession>
<dbReference type="RefSeq" id="WP_070367198.1">
    <property type="nucleotide sequence ID" value="NZ_JAZHVW010000008.1"/>
</dbReference>
<dbReference type="AlphaFoldDB" id="A0A1E7XHQ7"/>
<dbReference type="Proteomes" id="UP000177010">
    <property type="component" value="Unassembled WGS sequence"/>
</dbReference>
<sequence length="79" mass="9289">MDTYEANIANIKRMAEFRMSHNKLVRVILEADEDTPVNDLDWVGYITGIHDTYLTFTNLYYESWDLNFSVINGFEIVVH</sequence>
<protein>
    <submittedName>
        <fullName evidence="1">Uncharacterized protein</fullName>
    </submittedName>
</protein>
<evidence type="ECO:0000313" key="2">
    <source>
        <dbReference type="Proteomes" id="UP000177010"/>
    </source>
</evidence>
<gene>
    <name evidence="1" type="ORF">LASUN_04960</name>
</gene>
<reference evidence="1 2" key="1">
    <citation type="submission" date="2016-09" db="EMBL/GenBank/DDBJ databases">
        <title>Genome Sequence of Lactobacillus sunkii Strain CG01.</title>
        <authorList>
            <person name="Poehlein A."/>
            <person name="Gabris C."/>
            <person name="Bengelsdorf F.R."/>
            <person name="Duerre P."/>
            <person name="Daniel R."/>
        </authorList>
    </citation>
    <scope>NUCLEOTIDE SEQUENCE [LARGE SCALE GENOMIC DNA]</scope>
    <source>
        <strain evidence="1 2">CG_D</strain>
    </source>
</reference>